<keyword evidence="4 13" id="KW-0732">Signal</keyword>
<feature type="signal peptide" evidence="13">
    <location>
        <begin position="1"/>
        <end position="17"/>
    </location>
</feature>
<accession>A0A0N1HS37</accession>
<evidence type="ECO:0000256" key="8">
    <source>
        <dbReference type="ARBA" id="ARBA00023295"/>
    </source>
</evidence>
<dbReference type="SMART" id="SM01217">
    <property type="entry name" value="Fn3_like"/>
    <property type="match status" value="1"/>
</dbReference>
<gene>
    <name evidence="15" type="ORF">AB675_5895</name>
</gene>
<keyword evidence="9" id="KW-0624">Polysaccharide degradation</keyword>
<dbReference type="GeneID" id="28738022"/>
<dbReference type="InterPro" id="IPR026891">
    <property type="entry name" value="Fn3-like"/>
</dbReference>
<dbReference type="STRING" id="1664694.A0A0N1HS37"/>
<feature type="region of interest" description="Disordered" evidence="12">
    <location>
        <begin position="754"/>
        <end position="780"/>
    </location>
</feature>
<keyword evidence="7" id="KW-0119">Carbohydrate metabolism</keyword>
<dbReference type="GO" id="GO:0009044">
    <property type="term" value="F:xylan 1,4-beta-xylosidase activity"/>
    <property type="evidence" value="ECO:0007669"/>
    <property type="project" value="UniProtKB-EC"/>
</dbReference>
<evidence type="ECO:0000256" key="6">
    <source>
        <dbReference type="ARBA" id="ARBA00023180"/>
    </source>
</evidence>
<sequence>MFSILLSAVVLTVPALAQQYPDCANGPLAGNAICDTSKSVSERVQGLVSVLTPAEKFNLTGSTSPGVPRLGLYPYTWWNEALHGVAESPGVNFSTEGDFSLATSFPLPITLAAAFDNDLIFNVASTISTEARAFNNFNRSGLDFWTPNINPDTFHIKSYVAALIAGLQGSEEFLKIVATCKHFVAYDMEDWHGNERYGFDAQVTPQDLSEYFMQPFQQCARDSKVSSVMCSYNALNGVPTCADSYILQDILREHWGWEADGHYVTSDCDSIQNIFSPHDYTDTREQAVADALLAGTDLDCGTYYQSHLPGAYAQGLFENSTIDQAITRLYSAQVRLGYFDSADSNPYRALTFDDVNTPQAQALALRAAEEGMTLLKNDGTLPLDLSSSDGSNITVAIMGSWANATDELLGNYAGIPPYTHSPLYALQQLPNVNAIYASFNNYPTTDDFPAGFAAAQVADIIIYASGINTDGESESNDRESISWNGGVVDVLGQISSLGKPTILAQFGTSLDNSAWLANENISAIIWGGYPGQDGGTALINVITGKTAPAGRLPVTVYPGHYVNDVEMTDMGLRPNESTGNPGRTYRWYPTPVFPFGYGLHYTNFTASIGQPELASSSNSSTTSSESPTYDISALMASCNDSSPLDLCPFATIPVTVSNTGSVSSDYVTLGFLTGSYGPQPYPIKTLVAYERLFNVSGGASQTAQLNLTLGSLSRFDESGNQMLYPGDYALMIDTVGEVPLAMWNFTVTGSEGTLDEWPQQPADHGAKYRKAEVEDVRELR</sequence>
<evidence type="ECO:0000256" key="11">
    <source>
        <dbReference type="ARBA" id="ARBA00026107"/>
    </source>
</evidence>
<organism evidence="15 16">
    <name type="scientific">Cyphellophora attinorum</name>
    <dbReference type="NCBI Taxonomy" id="1664694"/>
    <lineage>
        <taxon>Eukaryota</taxon>
        <taxon>Fungi</taxon>
        <taxon>Dikarya</taxon>
        <taxon>Ascomycota</taxon>
        <taxon>Pezizomycotina</taxon>
        <taxon>Eurotiomycetes</taxon>
        <taxon>Chaetothyriomycetidae</taxon>
        <taxon>Chaetothyriales</taxon>
        <taxon>Cyphellophoraceae</taxon>
        <taxon>Cyphellophora</taxon>
    </lineage>
</organism>
<keyword evidence="8" id="KW-0326">Glycosidase</keyword>
<dbReference type="Proteomes" id="UP000038010">
    <property type="component" value="Unassembled WGS sequence"/>
</dbReference>
<dbReference type="InterPro" id="IPR036962">
    <property type="entry name" value="Glyco_hydro_3_N_sf"/>
</dbReference>
<dbReference type="EMBL" id="LFJN01000017">
    <property type="protein sequence ID" value="KPI38832.1"/>
    <property type="molecule type" value="Genomic_DNA"/>
</dbReference>
<dbReference type="VEuPathDB" id="FungiDB:AB675_5895"/>
<comment type="pathway">
    <text evidence="1">Glycan degradation; xylan degradation.</text>
</comment>
<evidence type="ECO:0000256" key="12">
    <source>
        <dbReference type="SAM" id="MobiDB-lite"/>
    </source>
</evidence>
<keyword evidence="5" id="KW-0378">Hydrolase</keyword>
<dbReference type="RefSeq" id="XP_017998795.1">
    <property type="nucleotide sequence ID" value="XM_018146142.1"/>
</dbReference>
<dbReference type="UniPathway" id="UPA00114"/>
<dbReference type="GO" id="GO:0031222">
    <property type="term" value="P:arabinan catabolic process"/>
    <property type="evidence" value="ECO:0007669"/>
    <property type="project" value="TreeGrafter"/>
</dbReference>
<dbReference type="InterPro" id="IPR002772">
    <property type="entry name" value="Glyco_hydro_3_C"/>
</dbReference>
<evidence type="ECO:0000256" key="9">
    <source>
        <dbReference type="ARBA" id="ARBA00023326"/>
    </source>
</evidence>
<comment type="caution">
    <text evidence="15">The sequence shown here is derived from an EMBL/GenBank/DDBJ whole genome shotgun (WGS) entry which is preliminary data.</text>
</comment>
<evidence type="ECO:0000256" key="10">
    <source>
        <dbReference type="ARBA" id="ARBA00024574"/>
    </source>
</evidence>
<comment type="catalytic activity">
    <reaction evidence="10">
        <text>Hydrolysis of (1-&gt;4)-beta-D-xylans, to remove successive D-xylose residues from the non-reducing termini.</text>
        <dbReference type="EC" id="3.2.1.37"/>
    </reaction>
</comment>
<dbReference type="GO" id="GO:0045493">
    <property type="term" value="P:xylan catabolic process"/>
    <property type="evidence" value="ECO:0007669"/>
    <property type="project" value="UniProtKB-UniPathway"/>
</dbReference>
<feature type="chain" id="PRO_5005873522" description="xylan 1,4-beta-xylosidase" evidence="13">
    <location>
        <begin position="18"/>
        <end position="780"/>
    </location>
</feature>
<keyword evidence="3" id="KW-0858">Xylan degradation</keyword>
<dbReference type="AlphaFoldDB" id="A0A0N1HS37"/>
<dbReference type="PANTHER" id="PTHR42721:SF3">
    <property type="entry name" value="BETA-D-XYLOSIDASE 5-RELATED"/>
    <property type="match status" value="1"/>
</dbReference>
<evidence type="ECO:0000313" key="15">
    <source>
        <dbReference type="EMBL" id="KPI38832.1"/>
    </source>
</evidence>
<keyword evidence="6" id="KW-0325">Glycoprotein</keyword>
<dbReference type="Pfam" id="PF00933">
    <property type="entry name" value="Glyco_hydro_3"/>
    <property type="match status" value="1"/>
</dbReference>
<evidence type="ECO:0000256" key="3">
    <source>
        <dbReference type="ARBA" id="ARBA00022651"/>
    </source>
</evidence>
<dbReference type="InterPro" id="IPR017853">
    <property type="entry name" value="GH"/>
</dbReference>
<proteinExistence type="inferred from homology"/>
<dbReference type="Gene3D" id="3.40.50.1700">
    <property type="entry name" value="Glycoside hydrolase family 3 C-terminal domain"/>
    <property type="match status" value="1"/>
</dbReference>
<evidence type="ECO:0000256" key="1">
    <source>
        <dbReference type="ARBA" id="ARBA00004851"/>
    </source>
</evidence>
<dbReference type="InterPro" id="IPR044993">
    <property type="entry name" value="BXL"/>
</dbReference>
<evidence type="ECO:0000256" key="13">
    <source>
        <dbReference type="SAM" id="SignalP"/>
    </source>
</evidence>
<dbReference type="SUPFAM" id="SSF51445">
    <property type="entry name" value="(Trans)glycosidases"/>
    <property type="match status" value="1"/>
</dbReference>
<dbReference type="InterPro" id="IPR013783">
    <property type="entry name" value="Ig-like_fold"/>
</dbReference>
<comment type="similarity">
    <text evidence="2">Belongs to the glycosyl hydrolase 3 family.</text>
</comment>
<keyword evidence="16" id="KW-1185">Reference proteome</keyword>
<dbReference type="Pfam" id="PF01915">
    <property type="entry name" value="Glyco_hydro_3_C"/>
    <property type="match status" value="1"/>
</dbReference>
<reference evidence="15 16" key="1">
    <citation type="submission" date="2015-06" db="EMBL/GenBank/DDBJ databases">
        <title>Draft genome of the ant-associated black yeast Phialophora attae CBS 131958.</title>
        <authorList>
            <person name="Moreno L.F."/>
            <person name="Stielow B.J."/>
            <person name="de Hoog S."/>
            <person name="Vicente V.A."/>
            <person name="Weiss V.A."/>
            <person name="de Vries M."/>
            <person name="Cruz L.M."/>
            <person name="Souza E.M."/>
        </authorList>
    </citation>
    <scope>NUCLEOTIDE SEQUENCE [LARGE SCALE GENOMIC DNA]</scope>
    <source>
        <strain evidence="15 16">CBS 131958</strain>
    </source>
</reference>
<dbReference type="PANTHER" id="PTHR42721">
    <property type="entry name" value="SUGAR HYDROLASE-RELATED"/>
    <property type="match status" value="1"/>
</dbReference>
<dbReference type="Gene3D" id="3.20.20.300">
    <property type="entry name" value="Glycoside hydrolase, family 3, N-terminal domain"/>
    <property type="match status" value="1"/>
</dbReference>
<evidence type="ECO:0000256" key="2">
    <source>
        <dbReference type="ARBA" id="ARBA00005336"/>
    </source>
</evidence>
<evidence type="ECO:0000256" key="5">
    <source>
        <dbReference type="ARBA" id="ARBA00022801"/>
    </source>
</evidence>
<evidence type="ECO:0000259" key="14">
    <source>
        <dbReference type="SMART" id="SM01217"/>
    </source>
</evidence>
<name>A0A0N1HS37_9EURO</name>
<protein>
    <recommendedName>
        <fullName evidence="11">xylan 1,4-beta-xylosidase</fullName>
        <ecNumber evidence="11">3.2.1.37</ecNumber>
    </recommendedName>
</protein>
<feature type="domain" description="Fibronectin type III-like" evidence="14">
    <location>
        <begin position="666"/>
        <end position="736"/>
    </location>
</feature>
<evidence type="ECO:0000256" key="4">
    <source>
        <dbReference type="ARBA" id="ARBA00022729"/>
    </source>
</evidence>
<dbReference type="OrthoDB" id="47059at2759"/>
<evidence type="ECO:0000313" key="16">
    <source>
        <dbReference type="Proteomes" id="UP000038010"/>
    </source>
</evidence>
<evidence type="ECO:0000256" key="7">
    <source>
        <dbReference type="ARBA" id="ARBA00023277"/>
    </source>
</evidence>
<dbReference type="InterPro" id="IPR036881">
    <property type="entry name" value="Glyco_hydro_3_C_sf"/>
</dbReference>
<dbReference type="Gene3D" id="2.60.40.10">
    <property type="entry name" value="Immunoglobulins"/>
    <property type="match status" value="1"/>
</dbReference>
<dbReference type="InterPro" id="IPR001764">
    <property type="entry name" value="Glyco_hydro_3_N"/>
</dbReference>
<feature type="compositionally biased region" description="Basic and acidic residues" evidence="12">
    <location>
        <begin position="764"/>
        <end position="780"/>
    </location>
</feature>
<dbReference type="GO" id="GO:0046556">
    <property type="term" value="F:alpha-L-arabinofuranosidase activity"/>
    <property type="evidence" value="ECO:0007669"/>
    <property type="project" value="TreeGrafter"/>
</dbReference>
<dbReference type="SUPFAM" id="SSF52279">
    <property type="entry name" value="Beta-D-glucan exohydrolase, C-terminal domain"/>
    <property type="match status" value="1"/>
</dbReference>
<dbReference type="EC" id="3.2.1.37" evidence="11"/>